<name>A0A4P8IWX2_9BURK</name>
<dbReference type="PANTHER" id="PTHR34075:SF5">
    <property type="entry name" value="BLR3430 PROTEIN"/>
    <property type="match status" value="1"/>
</dbReference>
<reference evidence="3 4" key="1">
    <citation type="submission" date="2019-05" db="EMBL/GenBank/DDBJ databases">
        <title>Burkholderia sp. DHOD12, isolated from subtropical forest soil.</title>
        <authorList>
            <person name="Gao Z.-H."/>
            <person name="Qiu L.-H."/>
        </authorList>
    </citation>
    <scope>NUCLEOTIDE SEQUENCE [LARGE SCALE GENOMIC DNA]</scope>
    <source>
        <strain evidence="3 4">DHOD12</strain>
    </source>
</reference>
<feature type="region of interest" description="Disordered" evidence="1">
    <location>
        <begin position="48"/>
        <end position="76"/>
    </location>
</feature>
<dbReference type="Proteomes" id="UP000298656">
    <property type="component" value="Chromosome 1"/>
</dbReference>
<keyword evidence="4" id="KW-1185">Reference proteome</keyword>
<dbReference type="Pfam" id="PF01796">
    <property type="entry name" value="OB_ChsH2_C"/>
    <property type="match status" value="1"/>
</dbReference>
<dbReference type="InterPro" id="IPR002878">
    <property type="entry name" value="ChsH2_C"/>
</dbReference>
<dbReference type="EMBL" id="CP040077">
    <property type="protein sequence ID" value="QCP50369.1"/>
    <property type="molecule type" value="Genomic_DNA"/>
</dbReference>
<proteinExistence type="predicted"/>
<dbReference type="Gene3D" id="6.10.30.10">
    <property type="match status" value="1"/>
</dbReference>
<accession>A0A4P8IWX2</accession>
<evidence type="ECO:0000313" key="4">
    <source>
        <dbReference type="Proteomes" id="UP000298656"/>
    </source>
</evidence>
<evidence type="ECO:0000313" key="3">
    <source>
        <dbReference type="EMBL" id="QCP50369.1"/>
    </source>
</evidence>
<organism evidence="3 4">
    <name type="scientific">Trinickia violacea</name>
    <dbReference type="NCBI Taxonomy" id="2571746"/>
    <lineage>
        <taxon>Bacteria</taxon>
        <taxon>Pseudomonadati</taxon>
        <taxon>Pseudomonadota</taxon>
        <taxon>Betaproteobacteria</taxon>
        <taxon>Burkholderiales</taxon>
        <taxon>Burkholderiaceae</taxon>
        <taxon>Trinickia</taxon>
    </lineage>
</organism>
<dbReference type="KEGG" id="tvl:FAZ95_15040"/>
<protein>
    <recommendedName>
        <fullName evidence="2">ChsH2 C-terminal OB-fold domain-containing protein</fullName>
    </recommendedName>
</protein>
<dbReference type="OrthoDB" id="5514845at2"/>
<feature type="region of interest" description="Disordered" evidence="1">
    <location>
        <begin position="1"/>
        <end position="20"/>
    </location>
</feature>
<sequence length="202" mass="22558">MAGPLQRIKNGHEDYVDPLPRAAGSVPQWELLVHEGVRRSCRQAHRMAHRQHSPVRGDPMYAATSTEAGTPAETRTHAFPCSNRDFDFYYDGLEARRLLVQKCCRCGTMRNPPGPACPACRSLEWAAFELRGTGTIFSYTVHHHPKLPNFEVPHPVVLVEMDEGIRVFAAMDGGVEPPQIGARVQVEFLRRGAVASFRFKPA</sequence>
<dbReference type="InterPro" id="IPR012340">
    <property type="entry name" value="NA-bd_OB-fold"/>
</dbReference>
<dbReference type="PANTHER" id="PTHR34075">
    <property type="entry name" value="BLR3430 PROTEIN"/>
    <property type="match status" value="1"/>
</dbReference>
<evidence type="ECO:0000259" key="2">
    <source>
        <dbReference type="Pfam" id="PF01796"/>
    </source>
</evidence>
<evidence type="ECO:0000256" key="1">
    <source>
        <dbReference type="SAM" id="MobiDB-lite"/>
    </source>
</evidence>
<feature type="domain" description="ChsH2 C-terminal OB-fold" evidence="2">
    <location>
        <begin position="129"/>
        <end position="188"/>
    </location>
</feature>
<dbReference type="InterPro" id="IPR052513">
    <property type="entry name" value="Thioester_dehydratase-like"/>
</dbReference>
<gene>
    <name evidence="3" type="ORF">FAZ95_15040</name>
</gene>
<dbReference type="AlphaFoldDB" id="A0A4P8IWX2"/>
<dbReference type="SUPFAM" id="SSF50249">
    <property type="entry name" value="Nucleic acid-binding proteins"/>
    <property type="match status" value="1"/>
</dbReference>